<dbReference type="EnsemblBacteria" id="CAC12509">
    <property type="protein sequence ID" value="CAC12509"/>
    <property type="gene ID" value="CAC12509"/>
</dbReference>
<dbReference type="EMBL" id="AL445067">
    <property type="protein sequence ID" value="CAC12509.1"/>
    <property type="molecule type" value="Genomic_DNA"/>
</dbReference>
<dbReference type="InParanoid" id="Q9HIF1"/>
<dbReference type="KEGG" id="tac:Ta1389"/>
<gene>
    <name evidence="1" type="ordered locus">Ta1389</name>
</gene>
<dbReference type="Proteomes" id="UP000001024">
    <property type="component" value="Chromosome"/>
</dbReference>
<evidence type="ECO:0000313" key="1">
    <source>
        <dbReference type="EMBL" id="CAC12509.1"/>
    </source>
</evidence>
<reference evidence="1 2" key="1">
    <citation type="journal article" date="2000" name="Nature">
        <title>The genome sequence of the thermoacidophilic scavenger Thermoplasma acidophilum.</title>
        <authorList>
            <person name="Ruepp A."/>
            <person name="Graml W."/>
            <person name="Santos-Martinez M.L."/>
            <person name="Koretke K.K."/>
            <person name="Volker C."/>
            <person name="Mewes H.W."/>
            <person name="Frishman D."/>
            <person name="Stocker S."/>
            <person name="Lupas A.N."/>
            <person name="Baumeister W."/>
        </authorList>
    </citation>
    <scope>NUCLEOTIDE SEQUENCE [LARGE SCALE GENOMIC DNA]</scope>
    <source>
        <strain evidence="2">ATCC 25905 / DSM 1728 / JCM 9062 / NBRC 15155 / AMRC-C165</strain>
    </source>
</reference>
<dbReference type="PaxDb" id="273075-Ta1389"/>
<sequence>MISSIGRPKEWSRNTIRISTAYGAYCSSRACIRYRGETPPDTSDSKKKYGILCHTDLGWIKSLKDSKIRNINFWSTRTTILDYPYEGMPFFFKTEKQRIEGYGNYVRLERLTPAEAWAMFGQGNGAPDLETLLSLLKKDGWEASDRNDGKITCFVLRDPVFFANPPSLLDCGISPFETTKYIDSIEGSTISGQIEEFAPLDIRYPSEVNGPVHSISTADGRPYQAELRNELFKIYRGKCAICG</sequence>
<dbReference type="HOGENOM" id="CLU_1140617_0_0_2"/>
<name>Q9HIF1_THEAC</name>
<protein>
    <submittedName>
        <fullName evidence="1">Uncharacterized protein</fullName>
    </submittedName>
</protein>
<dbReference type="AlphaFoldDB" id="Q9HIF1"/>
<proteinExistence type="predicted"/>
<organism evidence="1 2">
    <name type="scientific">Thermoplasma acidophilum (strain ATCC 25905 / DSM 1728 / JCM 9062 / NBRC 15155 / AMRC-C165)</name>
    <dbReference type="NCBI Taxonomy" id="273075"/>
    <lineage>
        <taxon>Archaea</taxon>
        <taxon>Methanobacteriati</taxon>
        <taxon>Thermoplasmatota</taxon>
        <taxon>Thermoplasmata</taxon>
        <taxon>Thermoplasmatales</taxon>
        <taxon>Thermoplasmataceae</taxon>
        <taxon>Thermoplasma</taxon>
    </lineage>
</organism>
<accession>Q9HIF1</accession>
<evidence type="ECO:0000313" key="2">
    <source>
        <dbReference type="Proteomes" id="UP000001024"/>
    </source>
</evidence>
<keyword evidence="2" id="KW-1185">Reference proteome</keyword>